<gene>
    <name evidence="1" type="ORF">COY66_06495</name>
</gene>
<comment type="caution">
    <text evidence="1">The sequence shown here is derived from an EMBL/GenBank/DDBJ whole genome shotgun (WGS) entry which is preliminary data.</text>
</comment>
<dbReference type="AlphaFoldDB" id="A0A2M7RG82"/>
<accession>A0A2M7RG82</accession>
<evidence type="ECO:0000313" key="1">
    <source>
        <dbReference type="EMBL" id="PIY95577.1"/>
    </source>
</evidence>
<evidence type="ECO:0008006" key="3">
    <source>
        <dbReference type="Google" id="ProtNLM"/>
    </source>
</evidence>
<proteinExistence type="predicted"/>
<sequence length="63" mass="7343">MQDKENAMMHLKEHQTYPATKADLVMTCNNLSDFSDQDKKWFEENLPEGSYNSAEEVMKALKM</sequence>
<name>A0A2M7RG82_9BACT</name>
<dbReference type="EMBL" id="PFMD01000077">
    <property type="protein sequence ID" value="PIY95577.1"/>
    <property type="molecule type" value="Genomic_DNA"/>
</dbReference>
<protein>
    <recommendedName>
        <fullName evidence="3">DUF2795 domain-containing protein</fullName>
    </recommendedName>
</protein>
<organism evidence="1 2">
    <name type="scientific">Candidatus Kerfeldbacteria bacterium CG_4_10_14_0_8_um_filter_42_10</name>
    <dbReference type="NCBI Taxonomy" id="2014248"/>
    <lineage>
        <taxon>Bacteria</taxon>
        <taxon>Candidatus Kerfeldiibacteriota</taxon>
    </lineage>
</organism>
<evidence type="ECO:0000313" key="2">
    <source>
        <dbReference type="Proteomes" id="UP000230779"/>
    </source>
</evidence>
<reference evidence="1 2" key="1">
    <citation type="submission" date="2017-09" db="EMBL/GenBank/DDBJ databases">
        <title>Depth-based differentiation of microbial function through sediment-hosted aquifers and enrichment of novel symbionts in the deep terrestrial subsurface.</title>
        <authorList>
            <person name="Probst A.J."/>
            <person name="Ladd B."/>
            <person name="Jarett J.K."/>
            <person name="Geller-Mcgrath D.E."/>
            <person name="Sieber C.M."/>
            <person name="Emerson J.B."/>
            <person name="Anantharaman K."/>
            <person name="Thomas B.C."/>
            <person name="Malmstrom R."/>
            <person name="Stieglmeier M."/>
            <person name="Klingl A."/>
            <person name="Woyke T."/>
            <person name="Ryan C.M."/>
            <person name="Banfield J.F."/>
        </authorList>
    </citation>
    <scope>NUCLEOTIDE SEQUENCE [LARGE SCALE GENOMIC DNA]</scope>
    <source>
        <strain evidence="1">CG_4_10_14_0_8_um_filter_42_10</strain>
    </source>
</reference>
<dbReference type="Proteomes" id="UP000230779">
    <property type="component" value="Unassembled WGS sequence"/>
</dbReference>